<evidence type="ECO:0000256" key="1">
    <source>
        <dbReference type="SAM" id="Phobius"/>
    </source>
</evidence>
<dbReference type="EMBL" id="JAQGEC010000018">
    <property type="protein sequence ID" value="MDR9892128.1"/>
    <property type="molecule type" value="Genomic_DNA"/>
</dbReference>
<name>A0AAE4DSD4_9ENTR</name>
<sequence>MKSSKLIIFLLFIITIGAGYIFLAARVFVPERYTQDDFFRYQLMTPDVLKKVPRVSKQWYFLSQTDEGSGLKTNEIVFTNIKKSDVRALIEQLDDWVNTYPQRYETMNVSVEKSNGQLEIRVIHYDMDETK</sequence>
<protein>
    <submittedName>
        <fullName evidence="2">Uncharacterized protein</fullName>
    </submittedName>
</protein>
<evidence type="ECO:0000313" key="2">
    <source>
        <dbReference type="EMBL" id="MDR9892128.1"/>
    </source>
</evidence>
<keyword evidence="1" id="KW-0472">Membrane</keyword>
<dbReference type="RefSeq" id="WP_310827242.1">
    <property type="nucleotide sequence ID" value="NZ_JAQGEC010000018.1"/>
</dbReference>
<dbReference type="AlphaFoldDB" id="A0AAE4DSD4"/>
<organism evidence="2 3">
    <name type="scientific">Pseudenterobacter timonensis</name>
    <dbReference type="NCBI Taxonomy" id="1755099"/>
    <lineage>
        <taxon>Bacteria</taxon>
        <taxon>Pseudomonadati</taxon>
        <taxon>Pseudomonadota</taxon>
        <taxon>Gammaproteobacteria</taxon>
        <taxon>Enterobacterales</taxon>
        <taxon>Enterobacteriaceae</taxon>
        <taxon>Pseudenterobacter</taxon>
    </lineage>
</organism>
<keyword evidence="1" id="KW-1133">Transmembrane helix</keyword>
<gene>
    <name evidence="2" type="ORF">O7047_18060</name>
</gene>
<feature type="transmembrane region" description="Helical" evidence="1">
    <location>
        <begin position="6"/>
        <end position="29"/>
    </location>
</feature>
<proteinExistence type="predicted"/>
<dbReference type="Proteomes" id="UP001248822">
    <property type="component" value="Unassembled WGS sequence"/>
</dbReference>
<evidence type="ECO:0000313" key="3">
    <source>
        <dbReference type="Proteomes" id="UP001248822"/>
    </source>
</evidence>
<accession>A0AAE4DSD4</accession>
<reference evidence="2" key="1">
    <citation type="submission" date="2022-12" db="EMBL/GenBank/DDBJ databases">
        <title>NDM-1 containing novel ST 2018 Pseudenterobacter timonensis.</title>
        <authorList>
            <person name="Halder G."/>
            <person name="Mandal S."/>
            <person name="Dutta S."/>
        </authorList>
    </citation>
    <scope>NUCLEOTIDE SEQUENCE</scope>
    <source>
        <strain evidence="2">CNCI147</strain>
    </source>
</reference>
<comment type="caution">
    <text evidence="2">The sequence shown here is derived from an EMBL/GenBank/DDBJ whole genome shotgun (WGS) entry which is preliminary data.</text>
</comment>
<keyword evidence="1" id="KW-0812">Transmembrane</keyword>